<dbReference type="OMA" id="MATIAYW"/>
<evidence type="ECO:0000256" key="6">
    <source>
        <dbReference type="SAM" id="Phobius"/>
    </source>
</evidence>
<comment type="subcellular location">
    <subcellularLocation>
        <location evidence="1">Membrane</location>
        <topology evidence="1">Multi-pass membrane protein</topology>
    </subcellularLocation>
</comment>
<comment type="caution">
    <text evidence="9">The sequence shown here is derived from an EMBL/GenBank/DDBJ whole genome shotgun (WGS) entry which is preliminary data.</text>
</comment>
<feature type="transmembrane region" description="Helical" evidence="6">
    <location>
        <begin position="212"/>
        <end position="232"/>
    </location>
</feature>
<dbReference type="PANTHER" id="PTHR48041">
    <property type="entry name" value="ABC TRANSPORTER G FAMILY MEMBER 28"/>
    <property type="match status" value="1"/>
</dbReference>
<feature type="transmembrane region" description="Helical" evidence="6">
    <location>
        <begin position="289"/>
        <end position="310"/>
    </location>
</feature>
<dbReference type="InterPro" id="IPR013525">
    <property type="entry name" value="ABC2_TM"/>
</dbReference>
<reference evidence="9 10" key="1">
    <citation type="journal article" date="2013" name="Curr. Biol.">
        <title>The Genome of the Foraminiferan Reticulomyxa filosa.</title>
        <authorList>
            <person name="Glockner G."/>
            <person name="Hulsmann N."/>
            <person name="Schleicher M."/>
            <person name="Noegel A.A."/>
            <person name="Eichinger L."/>
            <person name="Gallinger C."/>
            <person name="Pawlowski J."/>
            <person name="Sierra R."/>
            <person name="Euteneuer U."/>
            <person name="Pillet L."/>
            <person name="Moustafa A."/>
            <person name="Platzer M."/>
            <person name="Groth M."/>
            <person name="Szafranski K."/>
            <person name="Schliwa M."/>
        </authorList>
    </citation>
    <scope>NUCLEOTIDE SEQUENCE [LARGE SCALE GENOMIC DNA]</scope>
</reference>
<protein>
    <submittedName>
        <fullName evidence="9">Abc transporter G family protein</fullName>
    </submittedName>
</protein>
<feature type="domain" description="ABC-2 type transporter transmembrane" evidence="7">
    <location>
        <begin position="174"/>
        <end position="346"/>
    </location>
</feature>
<dbReference type="InterPro" id="IPR050352">
    <property type="entry name" value="ABCG_transporters"/>
</dbReference>
<keyword evidence="3 6" id="KW-0812">Transmembrane</keyword>
<evidence type="ECO:0000256" key="2">
    <source>
        <dbReference type="ARBA" id="ARBA00022448"/>
    </source>
</evidence>
<keyword evidence="5 6" id="KW-0472">Membrane</keyword>
<evidence type="ECO:0000256" key="4">
    <source>
        <dbReference type="ARBA" id="ARBA00022989"/>
    </source>
</evidence>
<evidence type="ECO:0000256" key="3">
    <source>
        <dbReference type="ARBA" id="ARBA00022692"/>
    </source>
</evidence>
<keyword evidence="4 6" id="KW-1133">Transmembrane helix</keyword>
<dbReference type="Gene3D" id="3.40.50.300">
    <property type="entry name" value="P-loop containing nucleotide triphosphate hydrolases"/>
    <property type="match status" value="1"/>
</dbReference>
<evidence type="ECO:0000313" key="10">
    <source>
        <dbReference type="Proteomes" id="UP000023152"/>
    </source>
</evidence>
<name>X6NKP7_RETFI</name>
<dbReference type="Pfam" id="PF19055">
    <property type="entry name" value="ABC2_membrane_7"/>
    <property type="match status" value="1"/>
</dbReference>
<evidence type="ECO:0000259" key="8">
    <source>
        <dbReference type="Pfam" id="PF19055"/>
    </source>
</evidence>
<keyword evidence="2" id="KW-0813">Transport</keyword>
<dbReference type="Proteomes" id="UP000023152">
    <property type="component" value="Unassembled WGS sequence"/>
</dbReference>
<dbReference type="EMBL" id="ASPP01007596">
    <property type="protein sequence ID" value="ETO26865.1"/>
    <property type="molecule type" value="Genomic_DNA"/>
</dbReference>
<feature type="transmembrane region" description="Helical" evidence="6">
    <location>
        <begin position="180"/>
        <end position="200"/>
    </location>
</feature>
<dbReference type="GO" id="GO:0140359">
    <property type="term" value="F:ABC-type transporter activity"/>
    <property type="evidence" value="ECO:0007669"/>
    <property type="project" value="InterPro"/>
</dbReference>
<dbReference type="InterPro" id="IPR043926">
    <property type="entry name" value="ABCG_dom"/>
</dbReference>
<dbReference type="OrthoDB" id="66620at2759"/>
<evidence type="ECO:0000256" key="1">
    <source>
        <dbReference type="ARBA" id="ARBA00004141"/>
    </source>
</evidence>
<dbReference type="InterPro" id="IPR027417">
    <property type="entry name" value="P-loop_NTPase"/>
</dbReference>
<feature type="transmembrane region" description="Helical" evidence="6">
    <location>
        <begin position="322"/>
        <end position="341"/>
    </location>
</feature>
<feature type="domain" description="ABC transporter family G" evidence="8">
    <location>
        <begin position="44"/>
        <end position="107"/>
    </location>
</feature>
<gene>
    <name evidence="9" type="ORF">RFI_10275</name>
</gene>
<dbReference type="Pfam" id="PF01061">
    <property type="entry name" value="ABC2_membrane"/>
    <property type="match status" value="1"/>
</dbReference>
<dbReference type="PANTHER" id="PTHR48041:SF139">
    <property type="entry name" value="PROTEIN SCARLET"/>
    <property type="match status" value="1"/>
</dbReference>
<sequence>MNEPKLLLLDEPTSGLDSASALMVGNILKNLATKKKITILATIHQPRYSLACMFDKLYFLAKGQEIYFGPSVPHCLQFFADCGYRCPEYDNAADFLLDLVNTTDGTFQQTTHENEKKEAQKSDLPQETRDEVIDKLAKAYLSSSYCKESLKYSLPSELRGEFVFGSIQQDFYITPWYNQIYIGVNAIIVPLLFGSVYWQMDLSQQGALDRTSAISLIVLMNAFFAMDVLILFPTERTIFNREQSAGMYRPLAFYLGRTLSEMPQHTIFGIIMATIAYWMYGLQDDISKYLIFVLLMILELSAGAGLLYLFSALAANLEQSNMLATVCILLFMLFDGNWISIDKVPVLCFFFPKSFKSKNK</sequence>
<evidence type="ECO:0000259" key="7">
    <source>
        <dbReference type="Pfam" id="PF01061"/>
    </source>
</evidence>
<keyword evidence="10" id="KW-1185">Reference proteome</keyword>
<evidence type="ECO:0000256" key="5">
    <source>
        <dbReference type="ARBA" id="ARBA00023136"/>
    </source>
</evidence>
<organism evidence="9 10">
    <name type="scientific">Reticulomyxa filosa</name>
    <dbReference type="NCBI Taxonomy" id="46433"/>
    <lineage>
        <taxon>Eukaryota</taxon>
        <taxon>Sar</taxon>
        <taxon>Rhizaria</taxon>
        <taxon>Retaria</taxon>
        <taxon>Foraminifera</taxon>
        <taxon>Monothalamids</taxon>
        <taxon>Reticulomyxidae</taxon>
        <taxon>Reticulomyxa</taxon>
    </lineage>
</organism>
<dbReference type="GO" id="GO:0016020">
    <property type="term" value="C:membrane"/>
    <property type="evidence" value="ECO:0007669"/>
    <property type="project" value="UniProtKB-SubCell"/>
</dbReference>
<evidence type="ECO:0000313" key="9">
    <source>
        <dbReference type="EMBL" id="ETO26865.1"/>
    </source>
</evidence>
<proteinExistence type="predicted"/>
<dbReference type="SUPFAM" id="SSF52540">
    <property type="entry name" value="P-loop containing nucleoside triphosphate hydrolases"/>
    <property type="match status" value="1"/>
</dbReference>
<feature type="transmembrane region" description="Helical" evidence="6">
    <location>
        <begin position="266"/>
        <end position="283"/>
    </location>
</feature>
<dbReference type="AlphaFoldDB" id="X6NKP7"/>
<accession>X6NKP7</accession>